<dbReference type="AlphaFoldDB" id="A0A183D1C3"/>
<reference evidence="3" key="1">
    <citation type="submission" date="2016-06" db="UniProtKB">
        <authorList>
            <consortium name="WormBaseParasite"/>
        </authorList>
    </citation>
    <scope>IDENTIFICATION</scope>
</reference>
<dbReference type="WBParaSite" id="GPUH_0000251901-mRNA-1">
    <property type="protein sequence ID" value="GPUH_0000251901-mRNA-1"/>
    <property type="gene ID" value="GPUH_0000251901"/>
</dbReference>
<dbReference type="Proteomes" id="UP000271098">
    <property type="component" value="Unassembled WGS sequence"/>
</dbReference>
<keyword evidence="2" id="KW-1185">Reference proteome</keyword>
<sequence length="105" mass="12700">MKLFVGLPSQCTRFIETALQDKTNDPKLRSVLLELRLRQWALHNELCQMFNFVPGIVDIFTKMKRYDKLIEYHMQQNKLLEIIDLCEKQGFVFFFLYLHKLYIHC</sequence>
<organism evidence="3">
    <name type="scientific">Gongylonema pulchrum</name>
    <dbReference type="NCBI Taxonomy" id="637853"/>
    <lineage>
        <taxon>Eukaryota</taxon>
        <taxon>Metazoa</taxon>
        <taxon>Ecdysozoa</taxon>
        <taxon>Nematoda</taxon>
        <taxon>Chromadorea</taxon>
        <taxon>Rhabditida</taxon>
        <taxon>Spirurina</taxon>
        <taxon>Spiruromorpha</taxon>
        <taxon>Spiruroidea</taxon>
        <taxon>Gongylonematidae</taxon>
        <taxon>Gongylonema</taxon>
    </lineage>
</organism>
<evidence type="ECO:0000313" key="3">
    <source>
        <dbReference type="WBParaSite" id="GPUH_0000251901-mRNA-1"/>
    </source>
</evidence>
<proteinExistence type="predicted"/>
<evidence type="ECO:0000313" key="1">
    <source>
        <dbReference type="EMBL" id="VDK34668.1"/>
    </source>
</evidence>
<gene>
    <name evidence="1" type="ORF">GPUH_LOCUS2515</name>
</gene>
<protein>
    <submittedName>
        <fullName evidence="3">DH domain-containing protein</fullName>
    </submittedName>
</protein>
<evidence type="ECO:0000313" key="2">
    <source>
        <dbReference type="Proteomes" id="UP000271098"/>
    </source>
</evidence>
<dbReference type="OrthoDB" id="26184at2759"/>
<name>A0A183D1C3_9BILA</name>
<dbReference type="EMBL" id="UYRT01003821">
    <property type="protein sequence ID" value="VDK34668.1"/>
    <property type="molecule type" value="Genomic_DNA"/>
</dbReference>
<accession>A0A183D1C3</accession>
<reference evidence="1 2" key="2">
    <citation type="submission" date="2018-11" db="EMBL/GenBank/DDBJ databases">
        <authorList>
            <consortium name="Pathogen Informatics"/>
        </authorList>
    </citation>
    <scope>NUCLEOTIDE SEQUENCE [LARGE SCALE GENOMIC DNA]</scope>
</reference>